<keyword evidence="5" id="KW-0812">Transmembrane</keyword>
<comment type="similarity">
    <text evidence="2">Belongs to the glycosyl hydrolase 43 family.</text>
</comment>
<keyword evidence="5" id="KW-0472">Membrane</keyword>
<dbReference type="Gene3D" id="2.40.128.10">
    <property type="match status" value="1"/>
</dbReference>
<dbReference type="Pfam" id="PF16369">
    <property type="entry name" value="GH43_C"/>
    <property type="match status" value="1"/>
</dbReference>
<protein>
    <submittedName>
        <fullName evidence="8">Lipocalin-like domain-containing protein</fullName>
    </submittedName>
</protein>
<feature type="domain" description="Atrophied bacterial Ig" evidence="7">
    <location>
        <begin position="560"/>
        <end position="639"/>
    </location>
</feature>
<gene>
    <name evidence="8" type="ORF">ACFOZ1_07165</name>
</gene>
<accession>A0ABV8VT18</accession>
<keyword evidence="4" id="KW-0326">Glycosidase</keyword>
<evidence type="ECO:0000256" key="4">
    <source>
        <dbReference type="ARBA" id="ARBA00023295"/>
    </source>
</evidence>
<dbReference type="InterPro" id="IPR046780">
    <property type="entry name" value="aBig_2"/>
</dbReference>
<dbReference type="EMBL" id="JBHSDV010000001">
    <property type="protein sequence ID" value="MFC4387592.1"/>
    <property type="molecule type" value="Genomic_DNA"/>
</dbReference>
<dbReference type="Pfam" id="PF20578">
    <property type="entry name" value="aBig_2"/>
    <property type="match status" value="1"/>
</dbReference>
<dbReference type="PANTHER" id="PTHR43301:SF3">
    <property type="entry name" value="ARABINAN ENDO-1,5-ALPHA-L-ARABINOSIDASE A-RELATED"/>
    <property type="match status" value="1"/>
</dbReference>
<organism evidence="8 9">
    <name type="scientific">Gracilibacillus marinus</name>
    <dbReference type="NCBI Taxonomy" id="630535"/>
    <lineage>
        <taxon>Bacteria</taxon>
        <taxon>Bacillati</taxon>
        <taxon>Bacillota</taxon>
        <taxon>Bacilli</taxon>
        <taxon>Bacillales</taxon>
        <taxon>Bacillaceae</taxon>
        <taxon>Gracilibacillus</taxon>
    </lineage>
</organism>
<evidence type="ECO:0000313" key="9">
    <source>
        <dbReference type="Proteomes" id="UP001595880"/>
    </source>
</evidence>
<dbReference type="SUPFAM" id="SSF75005">
    <property type="entry name" value="Arabinanase/levansucrase/invertase"/>
    <property type="match status" value="1"/>
</dbReference>
<comment type="caution">
    <text evidence="8">The sequence shown here is derived from an EMBL/GenBank/DDBJ whole genome shotgun (WGS) entry which is preliminary data.</text>
</comment>
<keyword evidence="3" id="KW-0378">Hydrolase</keyword>
<dbReference type="Gene3D" id="2.60.120.200">
    <property type="match status" value="1"/>
</dbReference>
<name>A0ABV8VT18_9BACI</name>
<reference evidence="9" key="1">
    <citation type="journal article" date="2019" name="Int. J. Syst. Evol. Microbiol.">
        <title>The Global Catalogue of Microorganisms (GCM) 10K type strain sequencing project: providing services to taxonomists for standard genome sequencing and annotation.</title>
        <authorList>
            <consortium name="The Broad Institute Genomics Platform"/>
            <consortium name="The Broad Institute Genome Sequencing Center for Infectious Disease"/>
            <person name="Wu L."/>
            <person name="Ma J."/>
        </authorList>
    </citation>
    <scope>NUCLEOTIDE SEQUENCE [LARGE SCALE GENOMIC DNA]</scope>
    <source>
        <strain evidence="9">KACC 14058</strain>
    </source>
</reference>
<dbReference type="InterPro" id="IPR032291">
    <property type="entry name" value="Abn2_C"/>
</dbReference>
<evidence type="ECO:0000259" key="7">
    <source>
        <dbReference type="Pfam" id="PF20578"/>
    </source>
</evidence>
<keyword evidence="9" id="KW-1185">Reference proteome</keyword>
<dbReference type="PANTHER" id="PTHR43301">
    <property type="entry name" value="ARABINAN ENDO-1,5-ALPHA-L-ARABINOSIDASE"/>
    <property type="match status" value="1"/>
</dbReference>
<dbReference type="CDD" id="cd18832">
    <property type="entry name" value="GH43_GsAbnA-like"/>
    <property type="match status" value="1"/>
</dbReference>
<keyword evidence="5" id="KW-1133">Transmembrane helix</keyword>
<evidence type="ECO:0000313" key="8">
    <source>
        <dbReference type="EMBL" id="MFC4387592.1"/>
    </source>
</evidence>
<comment type="pathway">
    <text evidence="1">Glycan metabolism; L-arabinan degradation.</text>
</comment>
<proteinExistence type="inferred from homology"/>
<evidence type="ECO:0000256" key="2">
    <source>
        <dbReference type="ARBA" id="ARBA00009865"/>
    </source>
</evidence>
<feature type="transmembrane region" description="Helical" evidence="5">
    <location>
        <begin position="7"/>
        <end position="25"/>
    </location>
</feature>
<dbReference type="InterPro" id="IPR023296">
    <property type="entry name" value="Glyco_hydro_beta-prop_sf"/>
</dbReference>
<dbReference type="Gene3D" id="2.115.10.20">
    <property type="entry name" value="Glycosyl hydrolase domain, family 43"/>
    <property type="match status" value="1"/>
</dbReference>
<dbReference type="InterPro" id="IPR013320">
    <property type="entry name" value="ConA-like_dom_sf"/>
</dbReference>
<feature type="domain" description="Extracellular endo-alpha-(1-&gt;5)-L-arabinanase C-terminal" evidence="6">
    <location>
        <begin position="445"/>
        <end position="548"/>
    </location>
</feature>
<dbReference type="Pfam" id="PF13385">
    <property type="entry name" value="Laminin_G_3"/>
    <property type="match status" value="1"/>
</dbReference>
<evidence type="ECO:0000259" key="6">
    <source>
        <dbReference type="Pfam" id="PF16369"/>
    </source>
</evidence>
<dbReference type="RefSeq" id="WP_390197646.1">
    <property type="nucleotide sequence ID" value="NZ_JBHSDV010000001.1"/>
</dbReference>
<evidence type="ECO:0000256" key="3">
    <source>
        <dbReference type="ARBA" id="ARBA00022801"/>
    </source>
</evidence>
<dbReference type="Pfam" id="PF04616">
    <property type="entry name" value="Glyco_hydro_43"/>
    <property type="match status" value="1"/>
</dbReference>
<sequence>MDNKTKWSLFVIALLLISGILYIGLRDSEEKVADGNQSDATDDLTSEKKPSFSNVAIHDPSIIKDEDTYYVFGTHIEAAKSTDLMNWETFTNGYQSVDNALYGNLSENLAGSFEWAGEDDADSAGGFSVWAPDIFWNADYANEDGTQGAYMIYYSASSTYIRSAIGYAVSKNIEGPYTYKDTIMYSGFTENEAYDENSDVNKEWTNTHLTQLIEEGKVSGKSDAWFNSDGSYNNQQYPNAIDANLFYDENDKLWMVYGSWSGGIYLLEMNKETGQPIYPNEDGLTEDGRFIDRYFGTHISGGYGKSGEGPYVVYDKEREYYYLYVTYGWLGADGEYNMRVFRSENPNGPYVDADGKPAVLPNNTDNAPFGNKMMGHFLFDRKVGEEGMGSGYGYMSPGHNSVFVDSDTNEQFVVFHTRFPDTGEMFELRIHPIYFNEEDWPIFAPYRYTGEKLTKVSDDEVIGDYQYINHEKDNSNILKHSSFITLHEDHTVSGEIKGTWERYDDYRIKITAKNIEYDGVVVKQWDPKSNQYVLAFTALSNKGVTIWGSKVAALSDEDVVAKVEKALNIGQLESVKDDITLPKIGVNNSKIEWKSSDESIISVNGKVNRQNEDRTIQITAVISKGEKSINKEFEVIVKAKDESDKVIEQYTYAFDDNLYETNDQANAGSITGDRLNNSNGEITYEEGVLGKAAYFNGASGIRLPSSLIQSDSYSISIWLHPEELTQHTPTFFAAKNENSWISLVPQGAANGETMVWSGSATWYDAPIGQTIPVGEWSHIGVVVENSDIRVYLNGENAFNGKDFPKVLDEMSSYGLGVNYWDPPFKGMMDELHIFNRAITDNEMKELASIND</sequence>
<dbReference type="SUPFAM" id="SSF49899">
    <property type="entry name" value="Concanavalin A-like lectins/glucanases"/>
    <property type="match status" value="1"/>
</dbReference>
<dbReference type="InterPro" id="IPR050727">
    <property type="entry name" value="GH43_arabinanases"/>
</dbReference>
<evidence type="ECO:0000256" key="1">
    <source>
        <dbReference type="ARBA" id="ARBA00004834"/>
    </source>
</evidence>
<evidence type="ECO:0000256" key="5">
    <source>
        <dbReference type="SAM" id="Phobius"/>
    </source>
</evidence>
<dbReference type="InterPro" id="IPR006710">
    <property type="entry name" value="Glyco_hydro_43"/>
</dbReference>
<dbReference type="Proteomes" id="UP001595880">
    <property type="component" value="Unassembled WGS sequence"/>
</dbReference>